<dbReference type="Pfam" id="PF00593">
    <property type="entry name" value="TonB_dep_Rec_b-barrel"/>
    <property type="match status" value="1"/>
</dbReference>
<keyword evidence="13" id="KW-0675">Receptor</keyword>
<dbReference type="NCBIfam" id="TIGR01782">
    <property type="entry name" value="TonB-Xanth-Caul"/>
    <property type="match status" value="1"/>
</dbReference>
<feature type="chain" id="PRO_5047352727" evidence="10">
    <location>
        <begin position="26"/>
        <end position="861"/>
    </location>
</feature>
<evidence type="ECO:0000313" key="13">
    <source>
        <dbReference type="EMBL" id="WNO52382.1"/>
    </source>
</evidence>
<dbReference type="PANTHER" id="PTHR40980:SF3">
    <property type="entry name" value="TONB-DEPENDENT RECEPTOR-LIKE BETA-BARREL DOMAIN-CONTAINING PROTEIN"/>
    <property type="match status" value="1"/>
</dbReference>
<keyword evidence="2 8" id="KW-0813">Transport</keyword>
<evidence type="ECO:0000259" key="12">
    <source>
        <dbReference type="Pfam" id="PF07715"/>
    </source>
</evidence>
<keyword evidence="6 8" id="KW-0472">Membrane</keyword>
<dbReference type="Gene3D" id="2.40.170.20">
    <property type="entry name" value="TonB-dependent receptor, beta-barrel domain"/>
    <property type="match status" value="1"/>
</dbReference>
<reference evidence="13 14" key="1">
    <citation type="submission" date="2023-09" db="EMBL/GenBank/DDBJ databases">
        <authorList>
            <person name="Rey-Velasco X."/>
        </authorList>
    </citation>
    <scope>NUCLEOTIDE SEQUENCE [LARGE SCALE GENOMIC DNA]</scope>
    <source>
        <strain evidence="13 14">W311</strain>
    </source>
</reference>
<sequence length="861" mass="93663">MSDRILLLATTALFGAGLCAAPAQAQSAEDPSGQSDDVQEIVVTGLRGSLESAAALKRNSNQIQDSIVAEDIGKLPDTNIAETLQRIPGVQISRNTRGEGNAYVIHGLKQVMTTVNGRALFGTTDRVAHLLDFSSDILSGVDVYKTATADQIEGGLGGLINIHTARPFDFDGFHVALTGSALYSEFQDRAGPRVSGVVSNRWDTGAGEVGVLLGGQFERYYSAGYQVSTNTYGDNNTLFDVNGNGVAGEDADTVTLPTQVRPRYETGDRVRSAAYGAVQWQVSPQLELHTDVLYEHSGGHSFTQQLSVRTDGATGIGSPTFKDGTTVPATYSLANPRIDSVTGASDNPYDTVNIAFGGKYQSGAFTLNAEASYVRSQGPFYYRSATLTTRGTRADISLEGDTPDVAISGVDVNDPAAYSSLSYFEYGTSADGREPSFRADATYEIKDSPITAVMGGFRWAHHRAIYDFFSAGSSAMNQPISAVTNPTLDDLFTDQDVSTNQWLAMDGVFMKDAARTRTLFGLPLDNAANDPGSHYDYRETTLAGYLEGRFAFNVGSLPVDGNFGVRYVRTDGEQTVLVADDNGDYQPLTGGEPYDNWLPSVNVRFKFTPDLFFRLAYSKAITRPDFGNLSPAVILNPVSLTASAGNPALRPTQADQYDASLEYYFGRSNYAAVSVFQKDVTGFIQKFYADEQINGETYSVSRPRNSGNGRIRGFEVSYQQFFDFLPGPFDGLGFQGNYTYVDSALDVIDIPQRVPADQLSKNSYNLTGIYEKGPISLHVSYNWRSKSVQSNSASEFGTLWNAPQESLDLSATYYVTDWLSIKADMVNATVAYQNQYYGTPMRPTLSNQLDRSYQLGFHVNF</sequence>
<dbReference type="Pfam" id="PF07715">
    <property type="entry name" value="Plug"/>
    <property type="match status" value="1"/>
</dbReference>
<evidence type="ECO:0000256" key="5">
    <source>
        <dbReference type="ARBA" id="ARBA00023077"/>
    </source>
</evidence>
<organism evidence="13 14">
    <name type="scientific">Stakelama saccharophila</name>
    <dbReference type="NCBI Taxonomy" id="3075605"/>
    <lineage>
        <taxon>Bacteria</taxon>
        <taxon>Pseudomonadati</taxon>
        <taxon>Pseudomonadota</taxon>
        <taxon>Alphaproteobacteria</taxon>
        <taxon>Sphingomonadales</taxon>
        <taxon>Sphingomonadaceae</taxon>
        <taxon>Stakelama</taxon>
    </lineage>
</organism>
<protein>
    <submittedName>
        <fullName evidence="13">TonB-dependent receptor</fullName>
    </submittedName>
</protein>
<dbReference type="EMBL" id="CP135076">
    <property type="protein sequence ID" value="WNO52382.1"/>
    <property type="molecule type" value="Genomic_DNA"/>
</dbReference>
<name>A0ABZ0B554_9SPHN</name>
<keyword evidence="5 9" id="KW-0798">TonB box</keyword>
<proteinExistence type="inferred from homology"/>
<comment type="similarity">
    <text evidence="8 9">Belongs to the TonB-dependent receptor family.</text>
</comment>
<dbReference type="InterPro" id="IPR010104">
    <property type="entry name" value="TonB_rcpt_bac"/>
</dbReference>
<dbReference type="Gene3D" id="2.170.130.10">
    <property type="entry name" value="TonB-dependent receptor, plug domain"/>
    <property type="match status" value="1"/>
</dbReference>
<dbReference type="RefSeq" id="WP_313912770.1">
    <property type="nucleotide sequence ID" value="NZ_CP135076.1"/>
</dbReference>
<evidence type="ECO:0000256" key="1">
    <source>
        <dbReference type="ARBA" id="ARBA00004571"/>
    </source>
</evidence>
<gene>
    <name evidence="13" type="ORF">RPR59_07785</name>
</gene>
<dbReference type="InterPro" id="IPR036942">
    <property type="entry name" value="Beta-barrel_TonB_sf"/>
</dbReference>
<dbReference type="PANTHER" id="PTHR40980">
    <property type="entry name" value="PLUG DOMAIN-CONTAINING PROTEIN"/>
    <property type="match status" value="1"/>
</dbReference>
<evidence type="ECO:0000256" key="4">
    <source>
        <dbReference type="ARBA" id="ARBA00022692"/>
    </source>
</evidence>
<dbReference type="InterPro" id="IPR037066">
    <property type="entry name" value="Plug_dom_sf"/>
</dbReference>
<evidence type="ECO:0000256" key="3">
    <source>
        <dbReference type="ARBA" id="ARBA00022452"/>
    </source>
</evidence>
<dbReference type="SUPFAM" id="SSF56935">
    <property type="entry name" value="Porins"/>
    <property type="match status" value="1"/>
</dbReference>
<evidence type="ECO:0000259" key="11">
    <source>
        <dbReference type="Pfam" id="PF00593"/>
    </source>
</evidence>
<dbReference type="CDD" id="cd01347">
    <property type="entry name" value="ligand_gated_channel"/>
    <property type="match status" value="1"/>
</dbReference>
<evidence type="ECO:0000256" key="8">
    <source>
        <dbReference type="PROSITE-ProRule" id="PRU01360"/>
    </source>
</evidence>
<feature type="signal peptide" evidence="10">
    <location>
        <begin position="1"/>
        <end position="25"/>
    </location>
</feature>
<dbReference type="Proteomes" id="UP001302249">
    <property type="component" value="Chromosome"/>
</dbReference>
<keyword evidence="7 8" id="KW-0998">Cell outer membrane</keyword>
<evidence type="ECO:0000256" key="6">
    <source>
        <dbReference type="ARBA" id="ARBA00023136"/>
    </source>
</evidence>
<dbReference type="PROSITE" id="PS52016">
    <property type="entry name" value="TONB_DEPENDENT_REC_3"/>
    <property type="match status" value="1"/>
</dbReference>
<dbReference type="InterPro" id="IPR039426">
    <property type="entry name" value="TonB-dep_rcpt-like"/>
</dbReference>
<evidence type="ECO:0000256" key="2">
    <source>
        <dbReference type="ARBA" id="ARBA00022448"/>
    </source>
</evidence>
<accession>A0ABZ0B554</accession>
<comment type="subcellular location">
    <subcellularLocation>
        <location evidence="1 8">Cell outer membrane</location>
        <topology evidence="1 8">Multi-pass membrane protein</topology>
    </subcellularLocation>
</comment>
<keyword evidence="14" id="KW-1185">Reference proteome</keyword>
<evidence type="ECO:0000256" key="10">
    <source>
        <dbReference type="SAM" id="SignalP"/>
    </source>
</evidence>
<keyword evidence="10" id="KW-0732">Signal</keyword>
<evidence type="ECO:0000256" key="9">
    <source>
        <dbReference type="RuleBase" id="RU003357"/>
    </source>
</evidence>
<keyword evidence="3 8" id="KW-1134">Transmembrane beta strand</keyword>
<evidence type="ECO:0000256" key="7">
    <source>
        <dbReference type="ARBA" id="ARBA00023237"/>
    </source>
</evidence>
<dbReference type="InterPro" id="IPR012910">
    <property type="entry name" value="Plug_dom"/>
</dbReference>
<evidence type="ECO:0000313" key="14">
    <source>
        <dbReference type="Proteomes" id="UP001302249"/>
    </source>
</evidence>
<feature type="domain" description="TonB-dependent receptor-like beta-barrel" evidence="11">
    <location>
        <begin position="388"/>
        <end position="815"/>
    </location>
</feature>
<feature type="domain" description="TonB-dependent receptor plug" evidence="12">
    <location>
        <begin position="58"/>
        <end position="158"/>
    </location>
</feature>
<dbReference type="InterPro" id="IPR000531">
    <property type="entry name" value="Beta-barrel_TonB"/>
</dbReference>
<keyword evidence="4 8" id="KW-0812">Transmembrane</keyword>